<dbReference type="STRING" id="2316362.A0A4Q2DAQ4"/>
<feature type="compositionally biased region" description="Polar residues" evidence="12">
    <location>
        <begin position="3071"/>
        <end position="3085"/>
    </location>
</feature>
<keyword evidence="16" id="KW-1185">Reference proteome</keyword>
<dbReference type="Pfam" id="PF22562">
    <property type="entry name" value="UBA_7"/>
    <property type="match status" value="1"/>
</dbReference>
<dbReference type="SUPFAM" id="SSF46934">
    <property type="entry name" value="UBA-like"/>
    <property type="match status" value="1"/>
</dbReference>
<dbReference type="PANTHER" id="PTHR11254:SF67">
    <property type="entry name" value="E3 UBIQUITIN-PROTEIN LIGASE HUWE1"/>
    <property type="match status" value="1"/>
</dbReference>
<evidence type="ECO:0000313" key="16">
    <source>
        <dbReference type="Proteomes" id="UP000290288"/>
    </source>
</evidence>
<dbReference type="Gene3D" id="3.90.1750.10">
    <property type="entry name" value="Hect, E3 ligase catalytic domains"/>
    <property type="match status" value="1"/>
</dbReference>
<evidence type="ECO:0000256" key="12">
    <source>
        <dbReference type="SAM" id="MobiDB-lite"/>
    </source>
</evidence>
<dbReference type="FunFam" id="3.30.2410.10:FF:000004">
    <property type="entry name" value="E3 ubiquitin-protein ligase HUWE1, variant"/>
    <property type="match status" value="1"/>
</dbReference>
<dbReference type="GO" id="GO:0061630">
    <property type="term" value="F:ubiquitin protein ligase activity"/>
    <property type="evidence" value="ECO:0007669"/>
    <property type="project" value="UniProtKB-EC"/>
</dbReference>
<dbReference type="InterPro" id="IPR010314">
    <property type="entry name" value="E3_Ub_ligase_DUF913"/>
</dbReference>
<dbReference type="EC" id="2.3.2.26" evidence="4"/>
<feature type="compositionally biased region" description="Pro residues" evidence="12">
    <location>
        <begin position="1269"/>
        <end position="1279"/>
    </location>
</feature>
<dbReference type="Pfam" id="PF00632">
    <property type="entry name" value="HECT"/>
    <property type="match status" value="1"/>
</dbReference>
<feature type="compositionally biased region" description="Acidic residues" evidence="12">
    <location>
        <begin position="2092"/>
        <end position="2108"/>
    </location>
</feature>
<feature type="compositionally biased region" description="Polar residues" evidence="12">
    <location>
        <begin position="1808"/>
        <end position="1839"/>
    </location>
</feature>
<evidence type="ECO:0000256" key="3">
    <source>
        <dbReference type="ARBA" id="ARBA00004906"/>
    </source>
</evidence>
<dbReference type="PROSITE" id="PS50237">
    <property type="entry name" value="HECT"/>
    <property type="match status" value="1"/>
</dbReference>
<feature type="region of interest" description="Disordered" evidence="12">
    <location>
        <begin position="1320"/>
        <end position="1441"/>
    </location>
</feature>
<dbReference type="SMART" id="SM00165">
    <property type="entry name" value="UBA"/>
    <property type="match status" value="1"/>
</dbReference>
<feature type="compositionally biased region" description="Polar residues" evidence="12">
    <location>
        <begin position="968"/>
        <end position="983"/>
    </location>
</feature>
<feature type="region of interest" description="Disordered" evidence="12">
    <location>
        <begin position="2515"/>
        <end position="2649"/>
    </location>
</feature>
<dbReference type="FunFam" id="3.90.1750.10:FF:000003">
    <property type="entry name" value="E3 ubiquitin-protein ligase UPL1"/>
    <property type="match status" value="1"/>
</dbReference>
<feature type="compositionally biased region" description="Acidic residues" evidence="12">
    <location>
        <begin position="2606"/>
        <end position="2617"/>
    </location>
</feature>
<evidence type="ECO:0000256" key="4">
    <source>
        <dbReference type="ARBA" id="ARBA00012485"/>
    </source>
</evidence>
<sequence length="3735" mass="411593">MKIVHKSKKPPPQLAEFIKRLANAPTEEVTTVLAEVDTWKWPRSDLNAWIKVLNKLDSILEAIIKEYELDKLQLSPFTDESKRLVSEILRFERLLMENSTNRKTFNSYDRLNSLLFTSDLDVLILALNLLLRPSQQYSAQPAVSHALSLSSNRLQSLAKKWPHLRECGTSLVDLVSAKSEVELEGLPSEAREVNVTFYRTDKGEKEQVEPVPPVPPVPETPRKGASVPSSAGVVNVVIDEQTVSAKPAMEVLADALEKYSIPDDQKYEVLCRIRVASSLAKDRRAEREKLLIARLLAIAIYSHTHPEPQATSTLFVYEPDLTNHIAELLQVDNGVPISVQTAAIATLDALSRYRSRMQEVLTAVNAAVNHGILMGLFRKTVNDIASPESTIPQSFIDALLGFMTFIVSHASGVNMVVGAGLIPLLIQLVENKAPNRLATISKTMQLLDNVLYSYTNGFHMFCAAHGVDVIVDRIEYEIDYDIEQHGSSPSAKEVGSSTVPLPVSRVAVLKHILRSMHRMMQSAGTAEGLRNLVNMSLLKSVKKIIEYRGLFGPSILPFAINIMSTFVHNEPTSLTIIQENGLPETFYSAIEAGIEPSIEVIQSIPNAIGALCLNEIGQTQLARRPSIIPAIFSLFTSERHLKVLIDKENAVLIGTAIDELIRHHPTLKAPVFEALKSTLSRIEELGRAYVVPSDILHWYHLTPIPASSESDAAMDVDEEEGTASKDTSDTPAPTAPSAEEEQTNEEENSSKSHDNIIVSYLDVLGRFLEGLFQHPAHCKDFITTAEGLIRIGNITGLPCLPYDFANSVASDSLVQVMRTLTEVATNETVQHLSKLLQTSLKDTEDFWASPPSESQLLPLVDTSDAEEETANLKFRRLVTLHIRATLLADVFSASGYANGRSSSVGLLQLLMGSMPSQAIMDLGALHRASIWENIVLNAGLESKGFETESFSLPGDITPLPLEGDTPEQAETSNAPGSSAQNGVQPELGAAPPAAKKPTVGPSEPRFQNAAALKHLTHGIPNALSPFYQAIVKTCHARRNVDSAHKKQVLDTTKLISDIMMKHLQFKEADIANITSLKESAETDGNISLLLTYYTIIFGLFSTLLTDDRSTTVALHTVAMWSFYRAGGLDALLKVCDLFISRIAEISEKSQDDRTEQEKKELFHSFGGLKVALHLLHPIVSSKSMESGQAHLIITRDKKDTDPDYFETHNFLVKLRLAALPTIYGLWTAPWLVQSPAGVSRAIVRTVLELVSGEGEESGSDPSQEAMPGIPTPQSIPRPPGPDENRVRVLIDMGFPRSAAERALVRTHNNVNAAAELLVNQPFPLPPDPQPEPTPATQEAENPPAENPPAEDPPAETPPTENLPTENPPPAENPPAENTPPAEEPIAAEANEGPAETPTPEPSQEPPQESRASSPPPESSPEQTSEQESKTEEPATPPGRSAEEWRTALNDARKPLIQSLSRQALLLIDEHHQLLFDLQKAFTKGSPDQKEAIQNLVDDIKAFSPQAYDVQEQPLANRCRLLALVLCEPPNPLSQETTNVLLDNLLALLSSITIENPPKWLAAHLLVTEALFTLAEEPRSITLPKEGEPVVPEPIQVGPSRTAARNTVFKLCLRLLSLDDLQSDELLSVLRLFVLFTRQRELADQFIEANGPGLLFQRLRASPVNGGSSYIATILRHLVEDETTIRNIMQHGIKRYFTTPRPRIVEISTYVKNCSSIALRDVDAFIESSKALCQLSSPYGQTPRPEISLQPDVVKSVTGPKPESTDMVVDSAPTSHTPSLSVKLAEAVVHLLINEVTTTMKVINERTVPPSQTDAPSTSDTPATASNPAENASSPQQEGSKASDPKEDTDLHDKFQYVCFLMQCLSELLLSYDACKVAFLSYSPKKKTQTPGKETATNRFRTATLQFFLTDLVTFGTVNPQPEAKLRSRMMLCDWAITVMISLCAESSSNSDPKEVSADLVSVRKYVLETISRTIKDPPASENLDAKYGRLLALAELCNRLLTVRFNTLSNPRKNNAEVPTHVSKTMLEKNFVSTLTTALSEIDLNYPYVRSLVTAILKPLQYLSKIAMKMSRSSSKLKEEEDGASSGSESSASEDEDEDVDVEREETPDLYRNSALGMYAGEMDDGRHPENEEMDGEEYGDTDEDVEMDYGEETGSDDTSNTDEDEDEDDLGEEDDVENSESAWEEVEDDDEEGLVENEEEGPEHDDDEDDQEDDVGAGGDEDEGGDDEEEMMWEDVVEDEGVLEANAEEYEEDGNGAVPIQIIHEDEADAGSEEEYRMDHGFFNFDSAFNPEAFVHAGNPRDAGIFAPRRTRGHDDGSQFFGRSRSGNAPAPEATVHPLLLNTANNQRSSTHHGRGSRHHTQRIVTGAAGSDELIQQLEEVMGPGSGQFFQHLIAQGAAGFFPDGFRLEVPGAALVNLNRTAFGGLRRGQAFSASIRVERAPRPSSHRHGREFEPLPTVQRWIEETKILHGDFVNERIGKLVNHVALALLPAAIEAAKQAKIREEEEAARIAVEREKEEAKKEEEAKSKAEAETAEGETEAPSNEQMDAEPTSTSPTATAPQVEQQEVKAPATETITESQPPPNVSETAEQADQVMAEASNPDTVDAEMADAEDSNQEQPSTTPDGSPEASTSQQEPEASASAAPERITVMIHGSPVDITDTGIDPDFLAALPDDMREEVLNQHVRDQRAARVERPADSQISTEFLDALPPDIRAEILQQEAMERERRRVEESAAASRGPAEIDPASFIASLDPTLRQAVLMEQDEGFIASLPSHMLAEVEEYRGPGPRRHLATRSAPPRIPPQAQPPKPRPQHDAIQLLDKAGIATLVRLLFFPQVLRKTLLFKVLVNLCENSKTRTELFNLLLSILQDGTGDLAAVDKSFAQMSVRSTKPQTPKSVGKQKLGPEYLSSLALPASQMEAFPDLIAQKCLDALSYIVTSNELASLFFLTEHEVPAGLRKSSTKKGKGKEKQVPHSHYPIVLLLGLLDRQPLLRTPAIMESVVGLLAIVTRPLTSLKDTKPPASISGPSIEGSSQPTETSVAEPPSETPAAASAPPPASEAPSTETAAQPVASSTQAPPAGTTGSEPKIETVEEKVLLANPPQIPHPVLRLIVNILTIGECSGRTFQQSLALIQHLSYIPDARDVIAQELKAKAQEFGQTLIGDLEELAGALQVGNDDAMTSCIANKFSPASSTQAKLLRVLKTIDYMYTPKASPSTVKDKEKEKTQDIEKVQAIYESFRFSTLWKKLGRCLEIISEKPDTEHIATVLLPLIESLMVVCKYVGSTAQSTIAARAVRGATSPKSPTTPTPKESMEELFISFTDAHRKVLNLMVRNNPSLMSGSFSLLVNNPRVLDFDNKRNYFNQQLHRRPHMREHHGTLQLNVRRARVFEDSFQYLQRKSGDQIKYGKLNVRFYDEEGVDAGGVTREWFQILARQMFDPNNALFQPCAADKLTYQPNKNSWVNPEHLSFFKFVGRVIGKAIYDGRLLDAYFARSLYRQLLNKPVDYKDVEWVDPEYYKSLCWILENDPTILDLNFSVEADEFGVNRIIPLKEGGESVIVTQENKREFVQLSAQYRLYSSIKDQIENLSSGFYEIIPKDLITIFNEQELELLISGTPDIDVDEWRAATEYVGYSSTDPNIVWWWRALKSFNRDERAKVLSFATGTSKVPLNGFTELQGVQGVQRFSIHRAYGENDRLPQAHTCFNQIDLPQYSSYEMLRQQLLLAINEGGEGFAFS</sequence>
<dbReference type="InterPro" id="IPR035983">
    <property type="entry name" value="Hect_E3_ubiquitin_ligase"/>
</dbReference>
<accession>A0A4Q2DAQ4</accession>
<dbReference type="Gene3D" id="3.30.2160.10">
    <property type="entry name" value="Hect, E3 ligase catalytic domain"/>
    <property type="match status" value="1"/>
</dbReference>
<feature type="region of interest" description="Disordered" evidence="12">
    <location>
        <begin position="1252"/>
        <end position="1285"/>
    </location>
</feature>
<evidence type="ECO:0000256" key="11">
    <source>
        <dbReference type="PROSITE-ProRule" id="PRU00104"/>
    </source>
</evidence>
<keyword evidence="6" id="KW-0808">Transferase</keyword>
<feature type="region of interest" description="Disordered" evidence="12">
    <location>
        <begin position="1755"/>
        <end position="1776"/>
    </location>
</feature>
<dbReference type="Proteomes" id="UP000290288">
    <property type="component" value="Unassembled WGS sequence"/>
</dbReference>
<feature type="region of interest" description="Disordered" evidence="12">
    <location>
        <begin position="951"/>
        <end position="1004"/>
    </location>
</feature>
<protein>
    <recommendedName>
        <fullName evidence="4">HECT-type E3 ubiquitin transferase</fullName>
        <ecNumber evidence="4">2.3.2.26</ecNumber>
    </recommendedName>
</protein>
<name>A0A4Q2DAQ4_9AGAR</name>
<comment type="subcellular location">
    <subcellularLocation>
        <location evidence="2">Nucleus</location>
    </subcellularLocation>
</comment>
<feature type="region of interest" description="Disordered" evidence="12">
    <location>
        <begin position="202"/>
        <end position="226"/>
    </location>
</feature>
<feature type="compositionally biased region" description="Acidic residues" evidence="12">
    <location>
        <begin position="712"/>
        <end position="721"/>
    </location>
</feature>
<feature type="compositionally biased region" description="Low complexity" evidence="12">
    <location>
        <begin position="2630"/>
        <end position="2647"/>
    </location>
</feature>
<dbReference type="PANTHER" id="PTHR11254">
    <property type="entry name" value="HECT DOMAIN UBIQUITIN-PROTEIN LIGASE"/>
    <property type="match status" value="1"/>
</dbReference>
<keyword evidence="9" id="KW-0539">Nucleus</keyword>
<dbReference type="InterPro" id="IPR010309">
    <property type="entry name" value="E3_Ub_ligase_DUF908"/>
</dbReference>
<feature type="compositionally biased region" description="Acidic residues" evidence="12">
    <location>
        <begin position="2132"/>
        <end position="2230"/>
    </location>
</feature>
<feature type="compositionally biased region" description="Pro residues" evidence="12">
    <location>
        <begin position="1322"/>
        <end position="1333"/>
    </location>
</feature>
<keyword evidence="7 11" id="KW-0833">Ubl conjugation pathway</keyword>
<feature type="compositionally biased region" description="Low complexity" evidence="12">
    <location>
        <begin position="3042"/>
        <end position="3053"/>
    </location>
</feature>
<evidence type="ECO:0000256" key="7">
    <source>
        <dbReference type="ARBA" id="ARBA00022786"/>
    </source>
</evidence>
<evidence type="ECO:0000256" key="10">
    <source>
        <dbReference type="ARBA" id="ARBA00034494"/>
    </source>
</evidence>
<dbReference type="Gene3D" id="1.10.8.10">
    <property type="entry name" value="DNA helicase RuvA subunit, C-terminal domain"/>
    <property type="match status" value="1"/>
</dbReference>
<evidence type="ECO:0000259" key="14">
    <source>
        <dbReference type="PROSITE" id="PS50237"/>
    </source>
</evidence>
<dbReference type="Pfam" id="PF14377">
    <property type="entry name" value="UBM"/>
    <property type="match status" value="3"/>
</dbReference>
<evidence type="ECO:0000256" key="8">
    <source>
        <dbReference type="ARBA" id="ARBA00022816"/>
    </source>
</evidence>
<dbReference type="SMART" id="SM00119">
    <property type="entry name" value="HECTc"/>
    <property type="match status" value="1"/>
</dbReference>
<comment type="caution">
    <text evidence="15">The sequence shown here is derived from an EMBL/GenBank/DDBJ whole genome shotgun (WGS) entry which is preliminary data.</text>
</comment>
<dbReference type="InterPro" id="IPR000569">
    <property type="entry name" value="HECT_dom"/>
</dbReference>
<feature type="compositionally biased region" description="Polar residues" evidence="12">
    <location>
        <begin position="3031"/>
        <end position="3040"/>
    </location>
</feature>
<dbReference type="Gene3D" id="3.30.2410.10">
    <property type="entry name" value="Hect, E3 ligase catalytic domain"/>
    <property type="match status" value="1"/>
</dbReference>
<dbReference type="UniPathway" id="UPA00143"/>
<reference evidence="15 16" key="1">
    <citation type="submission" date="2019-01" db="EMBL/GenBank/DDBJ databases">
        <title>Draft genome sequence of Psathyrella aberdarensis IHI B618.</title>
        <authorList>
            <person name="Buettner E."/>
            <person name="Kellner H."/>
        </authorList>
    </citation>
    <scope>NUCLEOTIDE SEQUENCE [LARGE SCALE GENOMIC DNA]</scope>
    <source>
        <strain evidence="15 16">IHI B618</strain>
    </source>
</reference>
<feature type="region of interest" description="Disordered" evidence="12">
    <location>
        <begin position="3017"/>
        <end position="3087"/>
    </location>
</feature>
<feature type="compositionally biased region" description="Polar residues" evidence="12">
    <location>
        <begin position="2575"/>
        <end position="2592"/>
    </location>
</feature>
<evidence type="ECO:0000256" key="2">
    <source>
        <dbReference type="ARBA" id="ARBA00004123"/>
    </source>
</evidence>
<dbReference type="CDD" id="cd00078">
    <property type="entry name" value="HECTc"/>
    <property type="match status" value="1"/>
</dbReference>
<dbReference type="EMBL" id="SDEE01000408">
    <property type="protein sequence ID" value="RXW16717.1"/>
    <property type="molecule type" value="Genomic_DNA"/>
</dbReference>
<dbReference type="InterPro" id="IPR015940">
    <property type="entry name" value="UBA"/>
</dbReference>
<feature type="domain" description="UBA" evidence="13">
    <location>
        <begin position="1280"/>
        <end position="1320"/>
    </location>
</feature>
<comment type="catalytic activity">
    <reaction evidence="1">
        <text>S-ubiquitinyl-[E2 ubiquitin-conjugating enzyme]-L-cysteine + [acceptor protein]-L-lysine = [E2 ubiquitin-conjugating enzyme]-L-cysteine + N(6)-ubiquitinyl-[acceptor protein]-L-lysine.</text>
        <dbReference type="EC" id="2.3.2.26"/>
    </reaction>
</comment>
<dbReference type="PROSITE" id="PS50030">
    <property type="entry name" value="UBA"/>
    <property type="match status" value="1"/>
</dbReference>
<feature type="compositionally biased region" description="Low complexity" evidence="12">
    <location>
        <begin position="2552"/>
        <end position="2562"/>
    </location>
</feature>
<evidence type="ECO:0000256" key="1">
    <source>
        <dbReference type="ARBA" id="ARBA00000885"/>
    </source>
</evidence>
<keyword evidence="5" id="KW-0813">Transport</keyword>
<feature type="active site" description="Glycyl thioester intermediate" evidence="11">
    <location>
        <position position="3702"/>
    </location>
</feature>
<feature type="compositionally biased region" description="Pro residues" evidence="12">
    <location>
        <begin position="2800"/>
        <end position="2811"/>
    </location>
</feature>
<feature type="region of interest" description="Disordered" evidence="12">
    <location>
        <begin position="1802"/>
        <end position="1847"/>
    </location>
</feature>
<evidence type="ECO:0000313" key="15">
    <source>
        <dbReference type="EMBL" id="RXW16717.1"/>
    </source>
</evidence>
<dbReference type="InterPro" id="IPR050409">
    <property type="entry name" value="E3_ubiq-protein_ligase"/>
</dbReference>
<dbReference type="Pfam" id="PF06025">
    <property type="entry name" value="DUF913"/>
    <property type="match status" value="1"/>
</dbReference>
<dbReference type="GO" id="GO:0005634">
    <property type="term" value="C:nucleus"/>
    <property type="evidence" value="ECO:0007669"/>
    <property type="project" value="UniProtKB-SubCell"/>
</dbReference>
<feature type="region of interest" description="Disordered" evidence="12">
    <location>
        <begin position="2071"/>
        <end position="2230"/>
    </location>
</feature>
<keyword evidence="8" id="KW-0509">mRNA transport</keyword>
<dbReference type="OrthoDB" id="8068875at2759"/>
<dbReference type="GO" id="GO:0005737">
    <property type="term" value="C:cytoplasm"/>
    <property type="evidence" value="ECO:0007669"/>
    <property type="project" value="TreeGrafter"/>
</dbReference>
<comment type="similarity">
    <text evidence="10">Belongs to the UPL family. TOM1/PTR1 subfamily.</text>
</comment>
<evidence type="ECO:0000256" key="5">
    <source>
        <dbReference type="ARBA" id="ARBA00022448"/>
    </source>
</evidence>
<evidence type="ECO:0000256" key="6">
    <source>
        <dbReference type="ARBA" id="ARBA00022679"/>
    </source>
</evidence>
<feature type="region of interest" description="Disordered" evidence="12">
    <location>
        <begin position="709"/>
        <end position="752"/>
    </location>
</feature>
<dbReference type="SUPFAM" id="SSF48371">
    <property type="entry name" value="ARM repeat"/>
    <property type="match status" value="1"/>
</dbReference>
<evidence type="ECO:0000259" key="13">
    <source>
        <dbReference type="PROSITE" id="PS50030"/>
    </source>
</evidence>
<dbReference type="Pfam" id="PF06012">
    <property type="entry name" value="DUF908"/>
    <property type="match status" value="1"/>
</dbReference>
<feature type="compositionally biased region" description="Basic and acidic residues" evidence="12">
    <location>
        <begin position="2515"/>
        <end position="2533"/>
    </location>
</feature>
<feature type="compositionally biased region" description="Low complexity" evidence="12">
    <location>
        <begin position="1373"/>
        <end position="1395"/>
    </location>
</feature>
<feature type="compositionally biased region" description="Pro residues" evidence="12">
    <location>
        <begin position="1344"/>
        <end position="1356"/>
    </location>
</feature>
<proteinExistence type="inferred from homology"/>
<dbReference type="SUPFAM" id="SSF56204">
    <property type="entry name" value="Hect, E3 ligase catalytic domain"/>
    <property type="match status" value="1"/>
</dbReference>
<dbReference type="InterPro" id="IPR016024">
    <property type="entry name" value="ARM-type_fold"/>
</dbReference>
<dbReference type="InterPro" id="IPR025527">
    <property type="entry name" value="HUWE1/Rev1_UBM"/>
</dbReference>
<feature type="region of interest" description="Disordered" evidence="12">
    <location>
        <begin position="2787"/>
        <end position="2814"/>
    </location>
</feature>
<feature type="domain" description="HECT" evidence="14">
    <location>
        <begin position="3400"/>
        <end position="3735"/>
    </location>
</feature>
<feature type="compositionally biased region" description="Pro residues" evidence="12">
    <location>
        <begin position="210"/>
        <end position="219"/>
    </location>
</feature>
<evidence type="ECO:0000256" key="9">
    <source>
        <dbReference type="ARBA" id="ARBA00023242"/>
    </source>
</evidence>
<feature type="compositionally biased region" description="Acidic residues" evidence="12">
    <location>
        <begin position="738"/>
        <end position="747"/>
    </location>
</feature>
<gene>
    <name evidence="15" type="ORF">EST38_g9133</name>
</gene>
<dbReference type="FunFam" id="3.30.2160.10:FF:000001">
    <property type="entry name" value="E3 ubiquitin-protein ligase NEDD4-like"/>
    <property type="match status" value="1"/>
</dbReference>
<dbReference type="GO" id="GO:0051028">
    <property type="term" value="P:mRNA transport"/>
    <property type="evidence" value="ECO:0007669"/>
    <property type="project" value="UniProtKB-KW"/>
</dbReference>
<feature type="compositionally biased region" description="Low complexity" evidence="12">
    <location>
        <begin position="1334"/>
        <end position="1343"/>
    </location>
</feature>
<dbReference type="InterPro" id="IPR009060">
    <property type="entry name" value="UBA-like_sf"/>
</dbReference>
<dbReference type="GO" id="GO:0006511">
    <property type="term" value="P:ubiquitin-dependent protein catabolic process"/>
    <property type="evidence" value="ECO:0007669"/>
    <property type="project" value="TreeGrafter"/>
</dbReference>
<organism evidence="15 16">
    <name type="scientific">Candolleomyces aberdarensis</name>
    <dbReference type="NCBI Taxonomy" id="2316362"/>
    <lineage>
        <taxon>Eukaryota</taxon>
        <taxon>Fungi</taxon>
        <taxon>Dikarya</taxon>
        <taxon>Basidiomycota</taxon>
        <taxon>Agaricomycotina</taxon>
        <taxon>Agaricomycetes</taxon>
        <taxon>Agaricomycetidae</taxon>
        <taxon>Agaricales</taxon>
        <taxon>Agaricineae</taxon>
        <taxon>Psathyrellaceae</taxon>
        <taxon>Candolleomyces</taxon>
    </lineage>
</organism>
<comment type="pathway">
    <text evidence="3">Protein modification; protein ubiquitination.</text>
</comment>
<dbReference type="GO" id="GO:0000209">
    <property type="term" value="P:protein polyubiquitination"/>
    <property type="evidence" value="ECO:0007669"/>
    <property type="project" value="TreeGrafter"/>
</dbReference>